<dbReference type="GO" id="GO:0006282">
    <property type="term" value="P:regulation of DNA repair"/>
    <property type="evidence" value="ECO:0007669"/>
    <property type="project" value="InterPro"/>
</dbReference>
<keyword evidence="8" id="KW-1185">Reference proteome</keyword>
<feature type="domain" description="RecX second three-helical" evidence="5">
    <location>
        <begin position="60"/>
        <end position="101"/>
    </location>
</feature>
<organism evidence="7 8">
    <name type="scientific">Flavobacterium suncheonense GH29-5 = DSM 17707</name>
    <dbReference type="NCBI Taxonomy" id="1121899"/>
    <lineage>
        <taxon>Bacteria</taxon>
        <taxon>Pseudomonadati</taxon>
        <taxon>Bacteroidota</taxon>
        <taxon>Flavobacteriia</taxon>
        <taxon>Flavobacteriales</taxon>
        <taxon>Flavobacteriaceae</taxon>
        <taxon>Flavobacterium</taxon>
    </lineage>
</organism>
<name>A0A0A2MCT9_9FLAO</name>
<dbReference type="OrthoDB" id="1523826at2"/>
<gene>
    <name evidence="7" type="ORF">Q764_09280</name>
</gene>
<evidence type="ECO:0000256" key="1">
    <source>
        <dbReference type="ARBA" id="ARBA00004496"/>
    </source>
</evidence>
<keyword evidence="4" id="KW-0963">Cytoplasm</keyword>
<evidence type="ECO:0000313" key="7">
    <source>
        <dbReference type="EMBL" id="KGO89248.1"/>
    </source>
</evidence>
<dbReference type="InterPro" id="IPR036388">
    <property type="entry name" value="WH-like_DNA-bd_sf"/>
</dbReference>
<dbReference type="PANTHER" id="PTHR33602">
    <property type="entry name" value="REGULATORY PROTEIN RECX FAMILY PROTEIN"/>
    <property type="match status" value="1"/>
</dbReference>
<evidence type="ECO:0000259" key="6">
    <source>
        <dbReference type="Pfam" id="PF21981"/>
    </source>
</evidence>
<dbReference type="GO" id="GO:0005737">
    <property type="term" value="C:cytoplasm"/>
    <property type="evidence" value="ECO:0007669"/>
    <property type="project" value="UniProtKB-SubCell"/>
</dbReference>
<sequence>MNSNSLKIHTIAEIVKKLEYYCSYQERCHAEVTEKLKTFKLSAAEIDTIVVHLIENNFLNEERFAQSFARGKHNVKKWGKIRIVNELKCRQISQYNINAALKELPDETYYATFHELAEKHWNSLTETHPAKKKKKFCDFLLRKGWESPLILDKLNELAHD</sequence>
<feature type="domain" description="RecX third three-helical" evidence="6">
    <location>
        <begin position="107"/>
        <end position="150"/>
    </location>
</feature>
<dbReference type="AlphaFoldDB" id="A0A0A2MCT9"/>
<dbReference type="eggNOG" id="COG2137">
    <property type="taxonomic scope" value="Bacteria"/>
</dbReference>
<evidence type="ECO:0000313" key="8">
    <source>
        <dbReference type="Proteomes" id="UP000030121"/>
    </source>
</evidence>
<dbReference type="InterPro" id="IPR003783">
    <property type="entry name" value="Regulatory_RecX"/>
</dbReference>
<evidence type="ECO:0000256" key="2">
    <source>
        <dbReference type="ARBA" id="ARBA00009695"/>
    </source>
</evidence>
<dbReference type="STRING" id="1121899.GCA_000430025_02084"/>
<dbReference type="InterPro" id="IPR053924">
    <property type="entry name" value="RecX_HTH_2nd"/>
</dbReference>
<dbReference type="InterPro" id="IPR053925">
    <property type="entry name" value="RecX_HTH_3rd"/>
</dbReference>
<dbReference type="Pfam" id="PF02631">
    <property type="entry name" value="RecX_HTH2"/>
    <property type="match status" value="1"/>
</dbReference>
<reference evidence="7 8" key="1">
    <citation type="submission" date="2013-09" db="EMBL/GenBank/DDBJ databases">
        <authorList>
            <person name="Zeng Z."/>
            <person name="Chen C."/>
        </authorList>
    </citation>
    <scope>NUCLEOTIDE SEQUENCE [LARGE SCALE GENOMIC DNA]</scope>
    <source>
        <strain evidence="7 8">GH29-5</strain>
    </source>
</reference>
<evidence type="ECO:0000259" key="5">
    <source>
        <dbReference type="Pfam" id="PF02631"/>
    </source>
</evidence>
<dbReference type="Pfam" id="PF21981">
    <property type="entry name" value="RecX_HTH3"/>
    <property type="match status" value="1"/>
</dbReference>
<dbReference type="RefSeq" id="WP_035744537.1">
    <property type="nucleotide sequence ID" value="NZ_AUCZ01000009.1"/>
</dbReference>
<dbReference type="PANTHER" id="PTHR33602:SF1">
    <property type="entry name" value="REGULATORY PROTEIN RECX FAMILY PROTEIN"/>
    <property type="match status" value="1"/>
</dbReference>
<protein>
    <recommendedName>
        <fullName evidence="3">Regulatory protein RecX</fullName>
    </recommendedName>
</protein>
<comment type="caution">
    <text evidence="7">The sequence shown here is derived from an EMBL/GenBank/DDBJ whole genome shotgun (WGS) entry which is preliminary data.</text>
</comment>
<comment type="similarity">
    <text evidence="2">Belongs to the RecX family.</text>
</comment>
<comment type="subcellular location">
    <subcellularLocation>
        <location evidence="1">Cytoplasm</location>
    </subcellularLocation>
</comment>
<dbReference type="Proteomes" id="UP000030121">
    <property type="component" value="Unassembled WGS sequence"/>
</dbReference>
<evidence type="ECO:0000256" key="4">
    <source>
        <dbReference type="ARBA" id="ARBA00022490"/>
    </source>
</evidence>
<dbReference type="Gene3D" id="1.10.10.10">
    <property type="entry name" value="Winged helix-like DNA-binding domain superfamily/Winged helix DNA-binding domain"/>
    <property type="match status" value="2"/>
</dbReference>
<evidence type="ECO:0000256" key="3">
    <source>
        <dbReference type="ARBA" id="ARBA00018111"/>
    </source>
</evidence>
<accession>A0A0A2MCT9</accession>
<dbReference type="EMBL" id="JRLW01000010">
    <property type="protein sequence ID" value="KGO89248.1"/>
    <property type="molecule type" value="Genomic_DNA"/>
</dbReference>
<proteinExistence type="inferred from homology"/>